<dbReference type="Pfam" id="PF08264">
    <property type="entry name" value="Anticodon_1"/>
    <property type="match status" value="1"/>
</dbReference>
<dbReference type="EMBL" id="AMFJ01000550">
    <property type="protein sequence ID" value="EKE27116.1"/>
    <property type="molecule type" value="Genomic_DNA"/>
</dbReference>
<gene>
    <name evidence="7" type="primary">valS</name>
    <name evidence="11" type="ORF">ACD_4C00034G0001</name>
</gene>
<sequence>MEFSKKYNPANFEKEIYKKWEENNKFQPKDSKTWESFYIPMPPPNVTWNLHIGHSLTLALEDIMVRYHRLKWDDTLWIPGTDHAGISTQTVVEKKLIKEWISRTWLWREKFLDEVWKWKDEYQKNITSQMRLMWASADWSKERFTFDEWLNKTVEHVFCDLYNKWLIYKWEYMVNYSPALQTVVSDIEVVYKEEQTEMFYVTYFISWSDNELTIATTRPETLLADQAVAVHPKDKRYKKFIWRKVILPIVNKEIPIIWDESVDIEFGTWALKITPAHDSTDYQIWKKHNLRLDYRVIDANWYMTEDAWTFAGQDIKTARENIVELLKSKGNLLKKEPYVHKVWYCERTWCKIETIVSTQWFVKSSELAKKVIVWYKAWDFKIIPERFNKIFEDWIYNLRDWCISRQLWWWHQIPAYYDIKTWELIAVSTNEQEVYDKFWKDNVRRDEDVLDTWFSSALWPFSILDWDPKKSWDLFNKYYPAQVLETWSDILFFWVTKMLLMWYEFTWISPFKTIYLNWLVLDEKWKKMSKSFWNVINPIEIIEKYSADSLRLSLVIGNTPGNNMNFSLDNIENNQVFLNKFWNIFRFVHTNIWEIKENYNDLENLITKNYNSLLSHEKWILSRLKNTMENITDGMEKFNFSSTWIELISFTKDEFADFYIEEYKLTKDISKFGNMVLAYCTLTLLKLWHPYIPFVTEELYWKLTEWNYLIDSCWPKLIEIKKDLKVEENMNILYEIIRTIRNIRAEKWVKPSDFVDIIFKSENSYKEFLIENDIIIKWLAKIKEINILWKEEKIENEKLSYGVVENIDIYVDMWVNLDAEEEKARLKTQIEDKKEYINILDQKLMNSEFIKNAPESIVRSEQDKKRQAQDQLEKFLTKYNSL</sequence>
<dbReference type="Gene3D" id="1.10.730.10">
    <property type="entry name" value="Isoleucyl-tRNA Synthetase, Domain 1"/>
    <property type="match status" value="1"/>
</dbReference>
<evidence type="ECO:0000256" key="7">
    <source>
        <dbReference type="HAMAP-Rule" id="MF_02004"/>
    </source>
</evidence>
<keyword evidence="3 7" id="KW-0067">ATP-binding</keyword>
<dbReference type="SUPFAM" id="SSF47323">
    <property type="entry name" value="Anticodon-binding domain of a subclass of class I aminoacyl-tRNA synthetases"/>
    <property type="match status" value="1"/>
</dbReference>
<dbReference type="Gene3D" id="1.10.287.380">
    <property type="entry name" value="Valyl-tRNA synthetase, C-terminal domain"/>
    <property type="match status" value="1"/>
</dbReference>
<dbReference type="NCBIfam" id="TIGR00422">
    <property type="entry name" value="valS"/>
    <property type="match status" value="1"/>
</dbReference>
<keyword evidence="7" id="KW-0963">Cytoplasm</keyword>
<dbReference type="GO" id="GO:0004832">
    <property type="term" value="F:valine-tRNA ligase activity"/>
    <property type="evidence" value="ECO:0007669"/>
    <property type="project" value="UniProtKB-UniRule"/>
</dbReference>
<dbReference type="AlphaFoldDB" id="K2F7J5"/>
<dbReference type="GO" id="GO:0005829">
    <property type="term" value="C:cytosol"/>
    <property type="evidence" value="ECO:0007669"/>
    <property type="project" value="TreeGrafter"/>
</dbReference>
<dbReference type="NCBIfam" id="NF004349">
    <property type="entry name" value="PRK05729.1"/>
    <property type="match status" value="1"/>
</dbReference>
<comment type="similarity">
    <text evidence="7">Belongs to the class-I aminoacyl-tRNA synthetase family. ValS type 1 subfamily.</text>
</comment>
<dbReference type="GO" id="GO:0006438">
    <property type="term" value="P:valyl-tRNA aminoacylation"/>
    <property type="evidence" value="ECO:0007669"/>
    <property type="project" value="UniProtKB-UniRule"/>
</dbReference>
<evidence type="ECO:0000256" key="5">
    <source>
        <dbReference type="ARBA" id="ARBA00023146"/>
    </source>
</evidence>
<dbReference type="Gene3D" id="3.40.50.620">
    <property type="entry name" value="HUPs"/>
    <property type="match status" value="2"/>
</dbReference>
<dbReference type="InterPro" id="IPR010978">
    <property type="entry name" value="tRNA-bd_arm"/>
</dbReference>
<dbReference type="InterPro" id="IPR002300">
    <property type="entry name" value="aa-tRNA-synth_Ia"/>
</dbReference>
<evidence type="ECO:0000256" key="4">
    <source>
        <dbReference type="ARBA" id="ARBA00022917"/>
    </source>
</evidence>
<comment type="subunit">
    <text evidence="7">Monomer.</text>
</comment>
<comment type="domain">
    <text evidence="7">The C-terminal coiled-coil domain is crucial for aminoacylation activity.</text>
</comment>
<dbReference type="InterPro" id="IPR002303">
    <property type="entry name" value="Valyl-tRNA_ligase"/>
</dbReference>
<dbReference type="PRINTS" id="PR00986">
    <property type="entry name" value="TRNASYNTHVAL"/>
</dbReference>
<comment type="caution">
    <text evidence="7">Lacks conserved residue(s) required for the propagation of feature annotation.</text>
</comment>
<keyword evidence="4 7" id="KW-0648">Protein biosynthesis</keyword>
<evidence type="ECO:0000256" key="2">
    <source>
        <dbReference type="ARBA" id="ARBA00022741"/>
    </source>
</evidence>
<dbReference type="InterPro" id="IPR009008">
    <property type="entry name" value="Val/Leu/Ile-tRNA-synth_edit"/>
</dbReference>
<accession>K2F7J5</accession>
<evidence type="ECO:0000259" key="9">
    <source>
        <dbReference type="Pfam" id="PF08264"/>
    </source>
</evidence>
<feature type="domain" description="Aminoacyl-tRNA synthetase class Ia" evidence="8">
    <location>
        <begin position="16"/>
        <end position="566"/>
    </location>
</feature>
<dbReference type="SUPFAM" id="SSF52374">
    <property type="entry name" value="Nucleotidylyl transferase"/>
    <property type="match status" value="1"/>
</dbReference>
<dbReference type="InterPro" id="IPR009080">
    <property type="entry name" value="tRNAsynth_Ia_anticodon-bd"/>
</dbReference>
<dbReference type="GO" id="GO:0005524">
    <property type="term" value="F:ATP binding"/>
    <property type="evidence" value="ECO:0007669"/>
    <property type="project" value="UniProtKB-UniRule"/>
</dbReference>
<comment type="domain">
    <text evidence="7">ValRS has two distinct active sites: one for aminoacylation and one for editing. The misactivated threonine is translocated from the active site to the editing site.</text>
</comment>
<comment type="catalytic activity">
    <reaction evidence="6 7">
        <text>tRNA(Val) + L-valine + ATP = L-valyl-tRNA(Val) + AMP + diphosphate</text>
        <dbReference type="Rhea" id="RHEA:10704"/>
        <dbReference type="Rhea" id="RHEA-COMP:9672"/>
        <dbReference type="Rhea" id="RHEA-COMP:9708"/>
        <dbReference type="ChEBI" id="CHEBI:30616"/>
        <dbReference type="ChEBI" id="CHEBI:33019"/>
        <dbReference type="ChEBI" id="CHEBI:57762"/>
        <dbReference type="ChEBI" id="CHEBI:78442"/>
        <dbReference type="ChEBI" id="CHEBI:78537"/>
        <dbReference type="ChEBI" id="CHEBI:456215"/>
        <dbReference type="EC" id="6.1.1.9"/>
    </reaction>
</comment>
<keyword evidence="1 7" id="KW-0436">Ligase</keyword>
<feature type="binding site" evidence="7">
    <location>
        <position position="530"/>
    </location>
    <ligand>
        <name>ATP</name>
        <dbReference type="ChEBI" id="CHEBI:30616"/>
    </ligand>
</feature>
<protein>
    <recommendedName>
        <fullName evidence="7">Valine--tRNA ligase</fullName>
        <ecNumber evidence="7">6.1.1.9</ecNumber>
    </recommendedName>
    <alternativeName>
        <fullName evidence="7">Valyl-tRNA synthetase</fullName>
        <shortName evidence="7">ValRS</shortName>
    </alternativeName>
</protein>
<evidence type="ECO:0000259" key="10">
    <source>
        <dbReference type="Pfam" id="PF10458"/>
    </source>
</evidence>
<keyword evidence="2 7" id="KW-0547">Nucleotide-binding</keyword>
<dbReference type="Pfam" id="PF10458">
    <property type="entry name" value="Val_tRNA-synt_C"/>
    <property type="match status" value="1"/>
</dbReference>
<feature type="short sequence motif" description="'KMSKS' region" evidence="7">
    <location>
        <begin position="527"/>
        <end position="531"/>
    </location>
</feature>
<dbReference type="InterPro" id="IPR013155">
    <property type="entry name" value="M/V/L/I-tRNA-synth_anticd-bd"/>
</dbReference>
<evidence type="ECO:0000259" key="8">
    <source>
        <dbReference type="Pfam" id="PF00133"/>
    </source>
</evidence>
<comment type="caution">
    <text evidence="11">The sequence shown here is derived from an EMBL/GenBank/DDBJ whole genome shotgun (WGS) entry which is preliminary data.</text>
</comment>
<dbReference type="InterPro" id="IPR037118">
    <property type="entry name" value="Val-tRNA_synth_C_sf"/>
</dbReference>
<comment type="subcellular location">
    <subcellularLocation>
        <location evidence="7">Cytoplasm</location>
    </subcellularLocation>
</comment>
<keyword evidence="5 7" id="KW-0030">Aminoacyl-tRNA synthetase</keyword>
<name>K2F7J5_9BACT</name>
<dbReference type="HAMAP" id="MF_02004">
    <property type="entry name" value="Val_tRNA_synth_type1"/>
    <property type="match status" value="1"/>
</dbReference>
<dbReference type="GO" id="GO:0002161">
    <property type="term" value="F:aminoacyl-tRNA deacylase activity"/>
    <property type="evidence" value="ECO:0007669"/>
    <property type="project" value="InterPro"/>
</dbReference>
<dbReference type="Pfam" id="PF00133">
    <property type="entry name" value="tRNA-synt_1"/>
    <property type="match status" value="1"/>
</dbReference>
<evidence type="ECO:0000256" key="3">
    <source>
        <dbReference type="ARBA" id="ARBA00022840"/>
    </source>
</evidence>
<keyword evidence="7" id="KW-0175">Coiled coil</keyword>
<dbReference type="CDD" id="cd07962">
    <property type="entry name" value="Anticodon_Ia_Val"/>
    <property type="match status" value="1"/>
</dbReference>
<proteinExistence type="inferred from homology"/>
<organism evidence="11">
    <name type="scientific">uncultured bacterium</name>
    <name type="common">gcode 4</name>
    <dbReference type="NCBI Taxonomy" id="1234023"/>
    <lineage>
        <taxon>Bacteria</taxon>
        <taxon>environmental samples</taxon>
    </lineage>
</organism>
<evidence type="ECO:0000256" key="6">
    <source>
        <dbReference type="ARBA" id="ARBA00047552"/>
    </source>
</evidence>
<feature type="coiled-coil region" evidence="7">
    <location>
        <begin position="816"/>
        <end position="878"/>
    </location>
</feature>
<dbReference type="SUPFAM" id="SSF46589">
    <property type="entry name" value="tRNA-binding arm"/>
    <property type="match status" value="1"/>
</dbReference>
<dbReference type="InterPro" id="IPR033705">
    <property type="entry name" value="Anticodon_Ia_Val"/>
</dbReference>
<evidence type="ECO:0000256" key="1">
    <source>
        <dbReference type="ARBA" id="ARBA00022598"/>
    </source>
</evidence>
<evidence type="ECO:0000313" key="11">
    <source>
        <dbReference type="EMBL" id="EKE27116.1"/>
    </source>
</evidence>
<feature type="domain" description="Valyl-tRNA synthetase tRNA-binding arm" evidence="10">
    <location>
        <begin position="818"/>
        <end position="876"/>
    </location>
</feature>
<dbReference type="Gene3D" id="3.90.740.10">
    <property type="entry name" value="Valyl/Leucyl/Isoleucyl-tRNA synthetase, editing domain"/>
    <property type="match status" value="1"/>
</dbReference>
<dbReference type="PANTHER" id="PTHR11946:SF93">
    <property type="entry name" value="VALINE--TRNA LIGASE, CHLOROPLASTIC_MITOCHONDRIAL 2"/>
    <property type="match status" value="1"/>
</dbReference>
<dbReference type="PANTHER" id="PTHR11946">
    <property type="entry name" value="VALYL-TRNA SYNTHETASES"/>
    <property type="match status" value="1"/>
</dbReference>
<dbReference type="InterPro" id="IPR014729">
    <property type="entry name" value="Rossmann-like_a/b/a_fold"/>
</dbReference>
<reference evidence="11" key="1">
    <citation type="journal article" date="2012" name="Science">
        <title>Fermentation, hydrogen, and sulfur metabolism in multiple uncultivated bacterial phyla.</title>
        <authorList>
            <person name="Wrighton K.C."/>
            <person name="Thomas B.C."/>
            <person name="Sharon I."/>
            <person name="Miller C.S."/>
            <person name="Castelle C.J."/>
            <person name="VerBerkmoes N.C."/>
            <person name="Wilkins M.J."/>
            <person name="Hettich R.L."/>
            <person name="Lipton M.S."/>
            <person name="Williams K.H."/>
            <person name="Long P.E."/>
            <person name="Banfield J.F."/>
        </authorList>
    </citation>
    <scope>NUCLEOTIDE SEQUENCE [LARGE SCALE GENOMIC DNA]</scope>
</reference>
<dbReference type="InterPro" id="IPR019499">
    <property type="entry name" value="Val-tRNA_synth_tRNA-bd"/>
</dbReference>
<comment type="function">
    <text evidence="7">Catalyzes the attachment of valine to tRNA(Val). As ValRS can inadvertently accommodate and process structurally similar amino acids such as threonine, to avoid such errors, it has a 'posttransfer' editing activity that hydrolyzes mischarged Thr-tRNA(Val) in a tRNA-dependent manner.</text>
</comment>
<feature type="domain" description="Methionyl/Valyl/Leucyl/Isoleucyl-tRNA synthetase anticodon-binding" evidence="9">
    <location>
        <begin position="617"/>
        <end position="753"/>
    </location>
</feature>
<dbReference type="EC" id="6.1.1.9" evidence="7"/>
<dbReference type="SUPFAM" id="SSF50677">
    <property type="entry name" value="ValRS/IleRS/LeuRS editing domain"/>
    <property type="match status" value="1"/>
</dbReference>